<protein>
    <recommendedName>
        <fullName evidence="3">Thioredoxin family protein</fullName>
    </recommendedName>
</protein>
<evidence type="ECO:0000313" key="2">
    <source>
        <dbReference type="Proteomes" id="UP001501414"/>
    </source>
</evidence>
<keyword evidence="2" id="KW-1185">Reference proteome</keyword>
<sequence length="122" mass="12904">MRPPPTTDATADAAGQEHTDVMRVELLVVPCCPHENVASERLRQALDDTGHAMTPVVVREVTAEMVAGTPEFAGSPTILVDGADPFAEQAAGPGAFSCRVYHGELGLSGAPSVEQLRQVLRR</sequence>
<organism evidence="1 2">
    <name type="scientific">Pseudonocardia kongjuensis</name>
    <dbReference type="NCBI Taxonomy" id="102227"/>
    <lineage>
        <taxon>Bacteria</taxon>
        <taxon>Bacillati</taxon>
        <taxon>Actinomycetota</taxon>
        <taxon>Actinomycetes</taxon>
        <taxon>Pseudonocardiales</taxon>
        <taxon>Pseudonocardiaceae</taxon>
        <taxon>Pseudonocardia</taxon>
    </lineage>
</organism>
<evidence type="ECO:0000313" key="1">
    <source>
        <dbReference type="EMBL" id="GAA1381319.1"/>
    </source>
</evidence>
<gene>
    <name evidence="1" type="ORF">GCM10009613_07050</name>
</gene>
<accession>A0ABP4I594</accession>
<name>A0ABP4I594_9PSEU</name>
<evidence type="ECO:0008006" key="3">
    <source>
        <dbReference type="Google" id="ProtNLM"/>
    </source>
</evidence>
<dbReference type="Proteomes" id="UP001501414">
    <property type="component" value="Unassembled WGS sequence"/>
</dbReference>
<proteinExistence type="predicted"/>
<reference evidence="2" key="1">
    <citation type="journal article" date="2019" name="Int. J. Syst. Evol. Microbiol.">
        <title>The Global Catalogue of Microorganisms (GCM) 10K type strain sequencing project: providing services to taxonomists for standard genome sequencing and annotation.</title>
        <authorList>
            <consortium name="The Broad Institute Genomics Platform"/>
            <consortium name="The Broad Institute Genome Sequencing Center for Infectious Disease"/>
            <person name="Wu L."/>
            <person name="Ma J."/>
        </authorList>
    </citation>
    <scope>NUCLEOTIDE SEQUENCE [LARGE SCALE GENOMIC DNA]</scope>
    <source>
        <strain evidence="2">JCM 11896</strain>
    </source>
</reference>
<comment type="caution">
    <text evidence="1">The sequence shown here is derived from an EMBL/GenBank/DDBJ whole genome shotgun (WGS) entry which is preliminary data.</text>
</comment>
<dbReference type="EMBL" id="BAAAJK010000003">
    <property type="protein sequence ID" value="GAA1381319.1"/>
    <property type="molecule type" value="Genomic_DNA"/>
</dbReference>